<protein>
    <submittedName>
        <fullName evidence="1">Transporter</fullName>
    </submittedName>
</protein>
<dbReference type="AlphaFoldDB" id="A0A4Y6V476"/>
<dbReference type="EMBL" id="CP032485">
    <property type="protein sequence ID" value="QDH24743.1"/>
    <property type="molecule type" value="Genomic_DNA"/>
</dbReference>
<accession>A0A4Y6V476</accession>
<organism evidence="1 2">
    <name type="scientific">Neokomagataea tanensis</name>
    <dbReference type="NCBI Taxonomy" id="661191"/>
    <lineage>
        <taxon>Bacteria</taxon>
        <taxon>Pseudomonadati</taxon>
        <taxon>Pseudomonadota</taxon>
        <taxon>Alphaproteobacteria</taxon>
        <taxon>Acetobacterales</taxon>
        <taxon>Acetobacteraceae</taxon>
        <taxon>Neokomagataea</taxon>
    </lineage>
</organism>
<reference evidence="1 2" key="1">
    <citation type="submission" date="2018-09" db="EMBL/GenBank/DDBJ databases">
        <title>The complete genome sequence of Neokomagataea tanensis NBRC 106556(T).</title>
        <authorList>
            <person name="Chua K.-O."/>
            <person name="See-Too W.-S."/>
            <person name="Hong K.-W."/>
            <person name="Yin W.-F."/>
            <person name="Chan K.-G."/>
        </authorList>
    </citation>
    <scope>NUCLEOTIDE SEQUENCE [LARGE SCALE GENOMIC DNA]</scope>
    <source>
        <strain evidence="2">AH13 \ NBRC 106556</strain>
    </source>
</reference>
<sequence length="357" mass="39533">MLHFVVNIFKIFSFMGNRKGVILAFGVYLKSKKNFSHTRLRRNITYFLGAVFSCFIIKAKASDQRQSINDFWVTGSLYASTADTLPAGAGFYEPYLWNVMSYGAYSQQGRRSSTPIVNHVRSFNPFYYGLTRNVMVGVKATFGYNSGRALAPTQGVKVGDVAFKVQYRLWHPPKESSLPTVSLDFQETIPIERADHLSGASNPIGAGVFGEQLSVFAQSYFWLPNGRMDRLRLNYSYVLPTGRHIEGRSVYGTLPEFEGTVSVGQSSQFILANEYSLTKKWVFATDFVVAQSSSVRVRGKNRTGSTAALSAYSLMIAPALEYNMRADMGVIAGAGVTFQGKNTAASVTPMIALNWSF</sequence>
<proteinExistence type="predicted"/>
<dbReference type="KEGG" id="ntn:D5366_05310"/>
<dbReference type="Proteomes" id="UP000317214">
    <property type="component" value="Chromosome"/>
</dbReference>
<evidence type="ECO:0000313" key="1">
    <source>
        <dbReference type="EMBL" id="QDH24743.1"/>
    </source>
</evidence>
<gene>
    <name evidence="1" type="ORF">D5366_05310</name>
</gene>
<keyword evidence="2" id="KW-1185">Reference proteome</keyword>
<name>A0A4Y6V476_9PROT</name>
<evidence type="ECO:0000313" key="2">
    <source>
        <dbReference type="Proteomes" id="UP000317214"/>
    </source>
</evidence>